<keyword evidence="2" id="KW-1185">Reference proteome</keyword>
<accession>A0ABD3WZM5</accession>
<sequence>VVQNSFDGYVLDAIAGETFVVKTWTDKHQLKSIIVSKGNATRLTAFINQSNPDISKDKYGVILLQYNNATRDVSLILKTSGKDDEGVYYMDEIVADTRPNAFEREAGKWNFTLNVIEHSEVKKCVVGGIVKIKFRKSAKLRKLYYYDEIVATSSCDVPKHSHLYGRLRCWIKGTKRFINIRNVTQRDIGLYTVVKTNSGRNNGNTRFYLNITDQATTAIIGKNVTINWFYSQTAINRKLRIIHSNNGIMMNVLPNNDAHIVPSFQTRLLYSGNVSIGYMSVTLLNIGQADSGVYKIETIHGNSVYGSKRLIVQ</sequence>
<dbReference type="Proteomes" id="UP001634394">
    <property type="component" value="Unassembled WGS sequence"/>
</dbReference>
<feature type="non-terminal residue" evidence="1">
    <location>
        <position position="1"/>
    </location>
</feature>
<gene>
    <name evidence="1" type="ORF">ACJMK2_031727</name>
</gene>
<protein>
    <submittedName>
        <fullName evidence="1">Uncharacterized protein</fullName>
    </submittedName>
</protein>
<dbReference type="InterPro" id="IPR013783">
    <property type="entry name" value="Ig-like_fold"/>
</dbReference>
<comment type="caution">
    <text evidence="1">The sequence shown here is derived from an EMBL/GenBank/DDBJ whole genome shotgun (WGS) entry which is preliminary data.</text>
</comment>
<organism evidence="1 2">
    <name type="scientific">Sinanodonta woodiana</name>
    <name type="common">Chinese pond mussel</name>
    <name type="synonym">Anodonta woodiana</name>
    <dbReference type="NCBI Taxonomy" id="1069815"/>
    <lineage>
        <taxon>Eukaryota</taxon>
        <taxon>Metazoa</taxon>
        <taxon>Spiralia</taxon>
        <taxon>Lophotrochozoa</taxon>
        <taxon>Mollusca</taxon>
        <taxon>Bivalvia</taxon>
        <taxon>Autobranchia</taxon>
        <taxon>Heteroconchia</taxon>
        <taxon>Palaeoheterodonta</taxon>
        <taxon>Unionida</taxon>
        <taxon>Unionoidea</taxon>
        <taxon>Unionidae</taxon>
        <taxon>Unioninae</taxon>
        <taxon>Sinanodonta</taxon>
    </lineage>
</organism>
<dbReference type="Gene3D" id="2.60.40.10">
    <property type="entry name" value="Immunoglobulins"/>
    <property type="match status" value="1"/>
</dbReference>
<proteinExistence type="predicted"/>
<dbReference type="AlphaFoldDB" id="A0ABD3WZM5"/>
<reference evidence="1 2" key="1">
    <citation type="submission" date="2024-11" db="EMBL/GenBank/DDBJ databases">
        <title>Chromosome-level genome assembly of the freshwater bivalve Anodonta woodiana.</title>
        <authorList>
            <person name="Chen X."/>
        </authorList>
    </citation>
    <scope>NUCLEOTIDE SEQUENCE [LARGE SCALE GENOMIC DNA]</scope>
    <source>
        <strain evidence="1">MN2024</strain>
        <tissue evidence="1">Gills</tissue>
    </source>
</reference>
<evidence type="ECO:0000313" key="1">
    <source>
        <dbReference type="EMBL" id="KAL3879429.1"/>
    </source>
</evidence>
<feature type="non-terminal residue" evidence="1">
    <location>
        <position position="313"/>
    </location>
</feature>
<name>A0ABD3WZM5_SINWO</name>
<evidence type="ECO:0000313" key="2">
    <source>
        <dbReference type="Proteomes" id="UP001634394"/>
    </source>
</evidence>
<dbReference type="EMBL" id="JBJQND010000004">
    <property type="protein sequence ID" value="KAL3879429.1"/>
    <property type="molecule type" value="Genomic_DNA"/>
</dbReference>